<evidence type="ECO:0000256" key="5">
    <source>
        <dbReference type="ARBA" id="ARBA00022840"/>
    </source>
</evidence>
<dbReference type="GO" id="GO:0005524">
    <property type="term" value="F:ATP binding"/>
    <property type="evidence" value="ECO:0007669"/>
    <property type="project" value="UniProtKB-KW"/>
</dbReference>
<dbReference type="AlphaFoldDB" id="A0AA97AI64"/>
<dbReference type="InterPro" id="IPR017871">
    <property type="entry name" value="ABC_transporter-like_CS"/>
</dbReference>
<dbReference type="PROSITE" id="PS50893">
    <property type="entry name" value="ABC_TRANSPORTER_2"/>
    <property type="match status" value="1"/>
</dbReference>
<evidence type="ECO:0000259" key="6">
    <source>
        <dbReference type="PROSITE" id="PS50893"/>
    </source>
</evidence>
<dbReference type="InterPro" id="IPR003439">
    <property type="entry name" value="ABC_transporter-like_ATP-bd"/>
</dbReference>
<accession>A0AA97AI64</accession>
<reference evidence="7" key="1">
    <citation type="submission" date="2020-05" db="EMBL/GenBank/DDBJ databases">
        <authorList>
            <person name="Zhu T."/>
            <person name="Keshari N."/>
            <person name="Lu X."/>
        </authorList>
    </citation>
    <scope>NUCLEOTIDE SEQUENCE</scope>
    <source>
        <strain evidence="7">NK1-12</strain>
    </source>
</reference>
<dbReference type="InterPro" id="IPR027417">
    <property type="entry name" value="P-loop_NTPase"/>
</dbReference>
<sequence length="269" mass="29943">MIPAITLSNVSKVYRNGTVALQDLNLTIGEGQFVSLLGPSGCGKSTVLRLIAGLGKMSSGNLYWGHSQTKQRLAFVFQEAALMPWATVQDNVWLPLKLAGVPKRDAEKAVAETLQLVELQEFEHCYPRELSGGMKMRVSIARALVTKPELLLMDEPFGALDEMTRSKLNSDLLDLWQQKQWTVVFVTHNIYEAVYLSNRVVVMAARPGRVVADVAIEAAYPRTEEFRTSPLFNEYCRQISHFLAQAARSSPEETPDSRADAMTDVFHVA</sequence>
<protein>
    <submittedName>
        <fullName evidence="7">ABC transporter ATP-binding protein</fullName>
    </submittedName>
</protein>
<evidence type="ECO:0000256" key="4">
    <source>
        <dbReference type="ARBA" id="ARBA00022741"/>
    </source>
</evidence>
<dbReference type="CDD" id="cd03293">
    <property type="entry name" value="ABC_NrtD_SsuB_transporters"/>
    <property type="match status" value="1"/>
</dbReference>
<dbReference type="InterPro" id="IPR003593">
    <property type="entry name" value="AAA+_ATPase"/>
</dbReference>
<name>A0AA97AI64_9CYAN</name>
<dbReference type="PANTHER" id="PTHR42788:SF19">
    <property type="entry name" value="ALIPHATIC SULFONATES IMPORT ATP-BINDING PROTEIN SSUB 2"/>
    <property type="match status" value="1"/>
</dbReference>
<organism evidence="7">
    <name type="scientific">Leptolyngbya sp. NK1-12</name>
    <dbReference type="NCBI Taxonomy" id="2547451"/>
    <lineage>
        <taxon>Bacteria</taxon>
        <taxon>Bacillati</taxon>
        <taxon>Cyanobacteriota</taxon>
        <taxon>Cyanophyceae</taxon>
        <taxon>Leptolyngbyales</taxon>
        <taxon>Leptolyngbyaceae</taxon>
        <taxon>Leptolyngbya group</taxon>
        <taxon>Leptolyngbya</taxon>
    </lineage>
</organism>
<evidence type="ECO:0000313" key="7">
    <source>
        <dbReference type="EMBL" id="WNZ21602.1"/>
    </source>
</evidence>
<gene>
    <name evidence="7" type="ORF">HJG54_01090</name>
</gene>
<dbReference type="InterPro" id="IPR050166">
    <property type="entry name" value="ABC_transporter_ATP-bind"/>
</dbReference>
<comment type="subcellular location">
    <subcellularLocation>
        <location evidence="1">Cell inner membrane</location>
        <topology evidence="1">Peripheral membrane protein</topology>
    </subcellularLocation>
</comment>
<evidence type="ECO:0000256" key="1">
    <source>
        <dbReference type="ARBA" id="ARBA00004417"/>
    </source>
</evidence>
<feature type="domain" description="ABC transporter" evidence="6">
    <location>
        <begin position="5"/>
        <end position="230"/>
    </location>
</feature>
<evidence type="ECO:0000256" key="2">
    <source>
        <dbReference type="ARBA" id="ARBA00009440"/>
    </source>
</evidence>
<dbReference type="Pfam" id="PF00005">
    <property type="entry name" value="ABC_tran"/>
    <property type="match status" value="1"/>
</dbReference>
<comment type="similarity">
    <text evidence="2">Belongs to the ABC transporter superfamily. Nitrate/nitrite/cyanate uptake transporter (NitT) (TC 3.A.1.16) family.</text>
</comment>
<dbReference type="EMBL" id="CP053586">
    <property type="protein sequence ID" value="WNZ21602.1"/>
    <property type="molecule type" value="Genomic_DNA"/>
</dbReference>
<evidence type="ECO:0000256" key="3">
    <source>
        <dbReference type="ARBA" id="ARBA00022448"/>
    </source>
</evidence>
<dbReference type="GO" id="GO:0005886">
    <property type="term" value="C:plasma membrane"/>
    <property type="evidence" value="ECO:0007669"/>
    <property type="project" value="UniProtKB-SubCell"/>
</dbReference>
<dbReference type="Gene3D" id="3.40.50.300">
    <property type="entry name" value="P-loop containing nucleotide triphosphate hydrolases"/>
    <property type="match status" value="1"/>
</dbReference>
<dbReference type="SMART" id="SM00382">
    <property type="entry name" value="AAA"/>
    <property type="match status" value="1"/>
</dbReference>
<proteinExistence type="inferred from homology"/>
<keyword evidence="5 7" id="KW-0067">ATP-binding</keyword>
<dbReference type="PANTHER" id="PTHR42788">
    <property type="entry name" value="TAURINE IMPORT ATP-BINDING PROTEIN-RELATED"/>
    <property type="match status" value="1"/>
</dbReference>
<keyword evidence="4" id="KW-0547">Nucleotide-binding</keyword>
<dbReference type="SUPFAM" id="SSF52540">
    <property type="entry name" value="P-loop containing nucleoside triphosphate hydrolases"/>
    <property type="match status" value="1"/>
</dbReference>
<dbReference type="PROSITE" id="PS00211">
    <property type="entry name" value="ABC_TRANSPORTER_1"/>
    <property type="match status" value="1"/>
</dbReference>
<dbReference type="GO" id="GO:0016887">
    <property type="term" value="F:ATP hydrolysis activity"/>
    <property type="evidence" value="ECO:0007669"/>
    <property type="project" value="InterPro"/>
</dbReference>
<dbReference type="RefSeq" id="WP_316432857.1">
    <property type="nucleotide sequence ID" value="NZ_CP053586.1"/>
</dbReference>
<keyword evidence="3" id="KW-0813">Transport</keyword>